<dbReference type="FunFam" id="3.40.50.720:FF:000084">
    <property type="entry name" value="Short-chain dehydrogenase reductase"/>
    <property type="match status" value="1"/>
</dbReference>
<dbReference type="SUPFAM" id="SSF51735">
    <property type="entry name" value="NAD(P)-binding Rossmann-fold domains"/>
    <property type="match status" value="1"/>
</dbReference>
<dbReference type="InterPro" id="IPR002347">
    <property type="entry name" value="SDR_fam"/>
</dbReference>
<dbReference type="PRINTS" id="PR00080">
    <property type="entry name" value="SDRFAMILY"/>
</dbReference>
<reference evidence="4 5" key="1">
    <citation type="submission" date="2019-05" db="EMBL/GenBank/DDBJ databases">
        <title>Erythrobacter marisflavi sp. nov., isolated from isolated from water of an estuary environment.</title>
        <authorList>
            <person name="Yoon J.-H."/>
        </authorList>
    </citation>
    <scope>NUCLEOTIDE SEQUENCE [LARGE SCALE GENOMIC DNA]</scope>
    <source>
        <strain evidence="4 5">KEM-5</strain>
    </source>
</reference>
<dbReference type="SMART" id="SM00822">
    <property type="entry name" value="PKS_KR"/>
    <property type="match status" value="1"/>
</dbReference>
<organism evidence="4 5">
    <name type="scientific">Qipengyuania marisflavi</name>
    <dbReference type="NCBI Taxonomy" id="2486356"/>
    <lineage>
        <taxon>Bacteria</taxon>
        <taxon>Pseudomonadati</taxon>
        <taxon>Pseudomonadota</taxon>
        <taxon>Alphaproteobacteria</taxon>
        <taxon>Sphingomonadales</taxon>
        <taxon>Erythrobacteraceae</taxon>
        <taxon>Qipengyuania</taxon>
    </lineage>
</organism>
<dbReference type="CDD" id="cd05233">
    <property type="entry name" value="SDR_c"/>
    <property type="match status" value="1"/>
</dbReference>
<dbReference type="Pfam" id="PF00106">
    <property type="entry name" value="adh_short"/>
    <property type="match status" value="1"/>
</dbReference>
<dbReference type="InterPro" id="IPR057326">
    <property type="entry name" value="KR_dom"/>
</dbReference>
<accession>A0A5S3P3D8</accession>
<evidence type="ECO:0000256" key="1">
    <source>
        <dbReference type="ARBA" id="ARBA00006484"/>
    </source>
</evidence>
<dbReference type="PANTHER" id="PTHR42879">
    <property type="entry name" value="3-OXOACYL-(ACYL-CARRIER-PROTEIN) REDUCTASE"/>
    <property type="match status" value="1"/>
</dbReference>
<dbReference type="PROSITE" id="PS00061">
    <property type="entry name" value="ADH_SHORT"/>
    <property type="match status" value="1"/>
</dbReference>
<comment type="caution">
    <text evidence="4">The sequence shown here is derived from an EMBL/GenBank/DDBJ whole genome shotgun (WGS) entry which is preliminary data.</text>
</comment>
<proteinExistence type="inferred from homology"/>
<comment type="similarity">
    <text evidence="1 2">Belongs to the short-chain dehydrogenases/reductases (SDR) family.</text>
</comment>
<protein>
    <submittedName>
        <fullName evidence="4">SDR family oxidoreductase</fullName>
    </submittedName>
</protein>
<dbReference type="OrthoDB" id="7500984at2"/>
<dbReference type="InterPro" id="IPR020904">
    <property type="entry name" value="Sc_DH/Rdtase_CS"/>
</dbReference>
<dbReference type="PRINTS" id="PR00081">
    <property type="entry name" value="GDHRDH"/>
</dbReference>
<evidence type="ECO:0000256" key="2">
    <source>
        <dbReference type="RuleBase" id="RU000363"/>
    </source>
</evidence>
<dbReference type="EMBL" id="VCAO01000004">
    <property type="protein sequence ID" value="TMM47263.1"/>
    <property type="molecule type" value="Genomic_DNA"/>
</dbReference>
<name>A0A5S3P3D8_9SPHN</name>
<evidence type="ECO:0000313" key="5">
    <source>
        <dbReference type="Proteomes" id="UP000309668"/>
    </source>
</evidence>
<dbReference type="InterPro" id="IPR036291">
    <property type="entry name" value="NAD(P)-bd_dom_sf"/>
</dbReference>
<dbReference type="RefSeq" id="WP_138618259.1">
    <property type="nucleotide sequence ID" value="NZ_VCAO01000004.1"/>
</dbReference>
<gene>
    <name evidence="4" type="ORF">FEV51_09320</name>
</gene>
<dbReference type="GO" id="GO:0032787">
    <property type="term" value="P:monocarboxylic acid metabolic process"/>
    <property type="evidence" value="ECO:0007669"/>
    <property type="project" value="UniProtKB-ARBA"/>
</dbReference>
<dbReference type="AlphaFoldDB" id="A0A5S3P3D8"/>
<keyword evidence="5" id="KW-1185">Reference proteome</keyword>
<evidence type="ECO:0000313" key="4">
    <source>
        <dbReference type="EMBL" id="TMM47263.1"/>
    </source>
</evidence>
<feature type="domain" description="Ketoreductase" evidence="3">
    <location>
        <begin position="9"/>
        <end position="183"/>
    </location>
</feature>
<sequence>MSGLAGQHGVITGGGTGIGAAIARALAGEGAKVSLFGRRVEPLKAIAEELGTAAFFTTCDVTDPQRVAGAMQAARDRHGHVGILINNAGVAASAPFARITDEAWRSAMAVNLDGVFHCCRAVIEPMLAKQNGRIVTVASTAGLHGFAYTAPYVAAKHGAVGLMRALAAEYAGKGITANAVCPGFTDTEIVAEAVRNIVAKTGRAADEVRAELAQMNPSGRLITPQEVADLVLELVLSTRTGEAAELS</sequence>
<evidence type="ECO:0000259" key="3">
    <source>
        <dbReference type="SMART" id="SM00822"/>
    </source>
</evidence>
<dbReference type="InterPro" id="IPR050259">
    <property type="entry name" value="SDR"/>
</dbReference>
<dbReference type="PANTHER" id="PTHR42879:SF2">
    <property type="entry name" value="3-OXOACYL-[ACYL-CARRIER-PROTEIN] REDUCTASE FABG"/>
    <property type="match status" value="1"/>
</dbReference>
<dbReference type="Gene3D" id="3.40.50.720">
    <property type="entry name" value="NAD(P)-binding Rossmann-like Domain"/>
    <property type="match status" value="1"/>
</dbReference>
<dbReference type="Proteomes" id="UP000309668">
    <property type="component" value="Unassembled WGS sequence"/>
</dbReference>